<accession>A0A4C1X705</accession>
<name>A0A4C1X705_EUMVA</name>
<comment type="caution">
    <text evidence="2">The sequence shown here is derived from an EMBL/GenBank/DDBJ whole genome shotgun (WGS) entry which is preliminary data.</text>
</comment>
<sequence length="186" mass="20241">MKESKKRFPVIRVSEESEFESDIDTFSDGSNDEDFTEVQIGRLIKNRAREPLDLVLVVANTTSIDNATKPVFYKMKSQERCVKCLGDHGTTGCIRNKDTDRPLAWGAGAAGGCARAAVGVAPRACRTRHGAAVASRPLTAGTRHTSRRARRPTPQMMCQRGNESVLLTLECSDSSAVYEAALARPA</sequence>
<evidence type="ECO:0000256" key="1">
    <source>
        <dbReference type="SAM" id="MobiDB-lite"/>
    </source>
</evidence>
<evidence type="ECO:0000313" key="2">
    <source>
        <dbReference type="EMBL" id="GBP58057.1"/>
    </source>
</evidence>
<dbReference type="AlphaFoldDB" id="A0A4C1X705"/>
<feature type="region of interest" description="Disordered" evidence="1">
    <location>
        <begin position="132"/>
        <end position="154"/>
    </location>
</feature>
<evidence type="ECO:0000313" key="3">
    <source>
        <dbReference type="Proteomes" id="UP000299102"/>
    </source>
</evidence>
<gene>
    <name evidence="2" type="ORF">EVAR_39773_1</name>
</gene>
<dbReference type="Proteomes" id="UP000299102">
    <property type="component" value="Unassembled WGS sequence"/>
</dbReference>
<protein>
    <submittedName>
        <fullName evidence="2">Uncharacterized protein</fullName>
    </submittedName>
</protein>
<organism evidence="2 3">
    <name type="scientific">Eumeta variegata</name>
    <name type="common">Bagworm moth</name>
    <name type="synonym">Eumeta japonica</name>
    <dbReference type="NCBI Taxonomy" id="151549"/>
    <lineage>
        <taxon>Eukaryota</taxon>
        <taxon>Metazoa</taxon>
        <taxon>Ecdysozoa</taxon>
        <taxon>Arthropoda</taxon>
        <taxon>Hexapoda</taxon>
        <taxon>Insecta</taxon>
        <taxon>Pterygota</taxon>
        <taxon>Neoptera</taxon>
        <taxon>Endopterygota</taxon>
        <taxon>Lepidoptera</taxon>
        <taxon>Glossata</taxon>
        <taxon>Ditrysia</taxon>
        <taxon>Tineoidea</taxon>
        <taxon>Psychidae</taxon>
        <taxon>Oiketicinae</taxon>
        <taxon>Eumeta</taxon>
    </lineage>
</organism>
<dbReference type="EMBL" id="BGZK01000726">
    <property type="protein sequence ID" value="GBP58057.1"/>
    <property type="molecule type" value="Genomic_DNA"/>
</dbReference>
<keyword evidence="3" id="KW-1185">Reference proteome</keyword>
<reference evidence="2 3" key="1">
    <citation type="journal article" date="2019" name="Commun. Biol.">
        <title>The bagworm genome reveals a unique fibroin gene that provides high tensile strength.</title>
        <authorList>
            <person name="Kono N."/>
            <person name="Nakamura H."/>
            <person name="Ohtoshi R."/>
            <person name="Tomita M."/>
            <person name="Numata K."/>
            <person name="Arakawa K."/>
        </authorList>
    </citation>
    <scope>NUCLEOTIDE SEQUENCE [LARGE SCALE GENOMIC DNA]</scope>
</reference>
<proteinExistence type="predicted"/>